<evidence type="ECO:0008006" key="5">
    <source>
        <dbReference type="Google" id="ProtNLM"/>
    </source>
</evidence>
<name>A0ABS7DIT0_9FIRM</name>
<feature type="region of interest" description="Disordered" evidence="1">
    <location>
        <begin position="184"/>
        <end position="236"/>
    </location>
</feature>
<dbReference type="RefSeq" id="WP_219938352.1">
    <property type="nucleotide sequence ID" value="NZ_JAGFNZ010000001.1"/>
</dbReference>
<dbReference type="EMBL" id="JAGFNZ010000001">
    <property type="protein sequence ID" value="MBW7571196.1"/>
    <property type="molecule type" value="Genomic_DNA"/>
</dbReference>
<accession>A0ABS7DIT0</accession>
<feature type="compositionally biased region" description="Low complexity" evidence="1">
    <location>
        <begin position="195"/>
        <end position="222"/>
    </location>
</feature>
<protein>
    <recommendedName>
        <fullName evidence="5">Dockerin domain-containing protein</fullName>
    </recommendedName>
</protein>
<evidence type="ECO:0000256" key="2">
    <source>
        <dbReference type="SAM" id="SignalP"/>
    </source>
</evidence>
<keyword evidence="2" id="KW-0732">Signal</keyword>
<feature type="signal peptide" evidence="2">
    <location>
        <begin position="1"/>
        <end position="30"/>
    </location>
</feature>
<reference evidence="3 4" key="1">
    <citation type="submission" date="2021-03" db="EMBL/GenBank/DDBJ databases">
        <title>Caproiciproducens sp. nov. isolated from feces of cow.</title>
        <authorList>
            <person name="Choi J.-Y."/>
        </authorList>
    </citation>
    <scope>NUCLEOTIDE SEQUENCE [LARGE SCALE GENOMIC DNA]</scope>
    <source>
        <strain evidence="3 4">AGMB10547</strain>
    </source>
</reference>
<evidence type="ECO:0000256" key="1">
    <source>
        <dbReference type="SAM" id="MobiDB-lite"/>
    </source>
</evidence>
<keyword evidence="4" id="KW-1185">Reference proteome</keyword>
<evidence type="ECO:0000313" key="3">
    <source>
        <dbReference type="EMBL" id="MBW7571196.1"/>
    </source>
</evidence>
<feature type="chain" id="PRO_5045600679" description="Dockerin domain-containing protein" evidence="2">
    <location>
        <begin position="31"/>
        <end position="367"/>
    </location>
</feature>
<comment type="caution">
    <text evidence="3">The sequence shown here is derived from an EMBL/GenBank/DDBJ whole genome shotgun (WGS) entry which is preliminary data.</text>
</comment>
<dbReference type="PROSITE" id="PS51257">
    <property type="entry name" value="PROKAR_LIPOPROTEIN"/>
    <property type="match status" value="1"/>
</dbReference>
<proteinExistence type="predicted"/>
<organism evidence="3 4">
    <name type="scientific">Caproiciproducens faecalis</name>
    <dbReference type="NCBI Taxonomy" id="2820301"/>
    <lineage>
        <taxon>Bacteria</taxon>
        <taxon>Bacillati</taxon>
        <taxon>Bacillota</taxon>
        <taxon>Clostridia</taxon>
        <taxon>Eubacteriales</taxon>
        <taxon>Acutalibacteraceae</taxon>
        <taxon>Caproiciproducens</taxon>
    </lineage>
</organism>
<gene>
    <name evidence="3" type="ORF">J5W02_00070</name>
</gene>
<evidence type="ECO:0000313" key="4">
    <source>
        <dbReference type="Proteomes" id="UP000719942"/>
    </source>
</evidence>
<sequence length="367" mass="39006">MKIRRLRRMIFGLVCLCAAILVPLTVACYAEDYPDISAVEPSLYYADRQQFFHRPGTGFVLISTDSLSSTKAALLDSGGKLDYSSVRGPTSIKFAYEAACLCGNYLYLAGNSPVTENCALIGRLDLSTGKCILNQVLNVRCDFSRDFSADDRDRVTLVTVPAGEQINAGTPAAAFLFDAAHNNGVISPQAPDPEPSSSEPEAPASSAPESSAPESSAPTSSSVNEMPADLPSKIENYDYPGPVTVEGLQSELDANGLNQNLRVFSSNQKEIKSGTIGTGHTVVVMKDGKTVSACTAVIPGDLDGSGTITDYDCRLLYEYFTQTEVGGTPTLSGPYLEAAKISDDSLADKSGRGLQTGDLLKIKKLIK</sequence>
<dbReference type="Proteomes" id="UP000719942">
    <property type="component" value="Unassembled WGS sequence"/>
</dbReference>